<sequence>MSIYFKSILWMVEASMSDAGFPSGAGLVLLRKPSMIRKLLDYFRNRTHKYKVGDRVIFVNDFGVVYLWTISELTTWETASGKVLPAYHPMGTQTPWFPYEESRLHKATDLDKMSTPTELQKKYGFTPTE</sequence>
<gene>
    <name evidence="1" type="ORF">Ab1vBOLIVR1_gp10</name>
</gene>
<evidence type="ECO:0000313" key="2">
    <source>
        <dbReference type="Proteomes" id="UP000671973"/>
    </source>
</evidence>
<dbReference type="Proteomes" id="UP000671973">
    <property type="component" value="Segment"/>
</dbReference>
<organism evidence="1 2">
    <name type="scientific">Agrobacterium phage OLIVR1</name>
    <dbReference type="NCBI Taxonomy" id="2723769"/>
    <lineage>
        <taxon>Viruses</taxon>
        <taxon>Duplodnaviria</taxon>
        <taxon>Heunggongvirae</taxon>
        <taxon>Uroviricota</taxon>
        <taxon>Caudoviricetes</taxon>
        <taxon>Schitoviridae</taxon>
        <taxon>Oliverunavirus</taxon>
        <taxon>Oliverunavirus OLIVR1</taxon>
    </lineage>
</organism>
<protein>
    <submittedName>
        <fullName evidence="1">Uncharacterized protein</fullName>
    </submittedName>
</protein>
<evidence type="ECO:0000313" key="1">
    <source>
        <dbReference type="EMBL" id="QIW87205.1"/>
    </source>
</evidence>
<keyword evidence="2" id="KW-1185">Reference proteome</keyword>
<reference evidence="1 2" key="1">
    <citation type="submission" date="2020-03" db="EMBL/GenBank/DDBJ databases">
        <authorList>
            <person name="Holtappels D."/>
            <person name="Bomans J.P.J."/>
            <person name="Lavigne R."/>
            <person name="Wagemans J."/>
        </authorList>
    </citation>
    <scope>NUCLEOTIDE SEQUENCE [LARGE SCALE GENOMIC DNA]</scope>
    <source>
        <strain evidence="1 2">OLIVR1</strain>
    </source>
</reference>
<accession>A0A858MXC9</accession>
<dbReference type="EMBL" id="MT234338">
    <property type="protein sequence ID" value="QIW87205.1"/>
    <property type="molecule type" value="Genomic_DNA"/>
</dbReference>
<proteinExistence type="predicted"/>
<name>A0A858MXC9_9CAUD</name>